<dbReference type="EMBL" id="BPVZ01000007">
    <property type="protein sequence ID" value="GKU94132.1"/>
    <property type="molecule type" value="Genomic_DNA"/>
</dbReference>
<gene>
    <name evidence="3" type="ORF">SLEP1_g7660</name>
</gene>
<reference evidence="3 4" key="1">
    <citation type="journal article" date="2021" name="Commun. Biol.">
        <title>The genome of Shorea leprosula (Dipterocarpaceae) highlights the ecological relevance of drought in aseasonal tropical rainforests.</title>
        <authorList>
            <person name="Ng K.K.S."/>
            <person name="Kobayashi M.J."/>
            <person name="Fawcett J.A."/>
            <person name="Hatakeyama M."/>
            <person name="Paape T."/>
            <person name="Ng C.H."/>
            <person name="Ang C.C."/>
            <person name="Tnah L.H."/>
            <person name="Lee C.T."/>
            <person name="Nishiyama T."/>
            <person name="Sese J."/>
            <person name="O'Brien M.J."/>
            <person name="Copetti D."/>
            <person name="Mohd Noor M.I."/>
            <person name="Ong R.C."/>
            <person name="Putra M."/>
            <person name="Sireger I.Z."/>
            <person name="Indrioko S."/>
            <person name="Kosugi Y."/>
            <person name="Izuno A."/>
            <person name="Isagi Y."/>
            <person name="Lee S.L."/>
            <person name="Shimizu K.K."/>
        </authorList>
    </citation>
    <scope>NUCLEOTIDE SEQUENCE [LARGE SCALE GENOMIC DNA]</scope>
    <source>
        <strain evidence="3">214</strain>
    </source>
</reference>
<proteinExistence type="inferred from homology"/>
<dbReference type="SUPFAM" id="SSF51445">
    <property type="entry name" value="(Trans)glycosidases"/>
    <property type="match status" value="1"/>
</dbReference>
<evidence type="ECO:0000256" key="2">
    <source>
        <dbReference type="SAM" id="SignalP"/>
    </source>
</evidence>
<sequence>MAIQGYQLFLLLAFLGSAAQIGGKIVTDTLFRTSFLDGFIFGAASSACQYEGAANERGKGPKIWETFTHQYPGLVICFSIYTWGFSLEIIQVSY</sequence>
<keyword evidence="4" id="KW-1185">Reference proteome</keyword>
<dbReference type="Pfam" id="PF00232">
    <property type="entry name" value="Glyco_hydro_1"/>
    <property type="match status" value="1"/>
</dbReference>
<feature type="chain" id="PRO_5043955192" evidence="2">
    <location>
        <begin position="19"/>
        <end position="94"/>
    </location>
</feature>
<evidence type="ECO:0000313" key="3">
    <source>
        <dbReference type="EMBL" id="GKU94132.1"/>
    </source>
</evidence>
<dbReference type="InterPro" id="IPR001360">
    <property type="entry name" value="Glyco_hydro_1"/>
</dbReference>
<evidence type="ECO:0000256" key="1">
    <source>
        <dbReference type="ARBA" id="ARBA00010838"/>
    </source>
</evidence>
<comment type="similarity">
    <text evidence="1">Belongs to the glycosyl hydrolase 1 family.</text>
</comment>
<dbReference type="Gene3D" id="3.20.20.80">
    <property type="entry name" value="Glycosidases"/>
    <property type="match status" value="1"/>
</dbReference>
<dbReference type="GO" id="GO:0004553">
    <property type="term" value="F:hydrolase activity, hydrolyzing O-glycosyl compounds"/>
    <property type="evidence" value="ECO:0007669"/>
    <property type="project" value="InterPro"/>
</dbReference>
<protein>
    <submittedName>
        <fullName evidence="3">Uncharacterized protein</fullName>
    </submittedName>
</protein>
<dbReference type="AlphaFoldDB" id="A0AAV5HZ65"/>
<comment type="caution">
    <text evidence="3">The sequence shown here is derived from an EMBL/GenBank/DDBJ whole genome shotgun (WGS) entry which is preliminary data.</text>
</comment>
<dbReference type="InterPro" id="IPR017853">
    <property type="entry name" value="GH"/>
</dbReference>
<dbReference type="GO" id="GO:0005975">
    <property type="term" value="P:carbohydrate metabolic process"/>
    <property type="evidence" value="ECO:0007669"/>
    <property type="project" value="InterPro"/>
</dbReference>
<keyword evidence="2" id="KW-0732">Signal</keyword>
<accession>A0AAV5HZ65</accession>
<organism evidence="3 4">
    <name type="scientific">Rubroshorea leprosula</name>
    <dbReference type="NCBI Taxonomy" id="152421"/>
    <lineage>
        <taxon>Eukaryota</taxon>
        <taxon>Viridiplantae</taxon>
        <taxon>Streptophyta</taxon>
        <taxon>Embryophyta</taxon>
        <taxon>Tracheophyta</taxon>
        <taxon>Spermatophyta</taxon>
        <taxon>Magnoliopsida</taxon>
        <taxon>eudicotyledons</taxon>
        <taxon>Gunneridae</taxon>
        <taxon>Pentapetalae</taxon>
        <taxon>rosids</taxon>
        <taxon>malvids</taxon>
        <taxon>Malvales</taxon>
        <taxon>Dipterocarpaceae</taxon>
        <taxon>Rubroshorea</taxon>
    </lineage>
</organism>
<feature type="signal peptide" evidence="2">
    <location>
        <begin position="1"/>
        <end position="18"/>
    </location>
</feature>
<dbReference type="Proteomes" id="UP001054252">
    <property type="component" value="Unassembled WGS sequence"/>
</dbReference>
<name>A0AAV5HZ65_9ROSI</name>
<evidence type="ECO:0000313" key="4">
    <source>
        <dbReference type="Proteomes" id="UP001054252"/>
    </source>
</evidence>